<dbReference type="KEGG" id="ppso:QPJ95_14815"/>
<proteinExistence type="predicted"/>
<sequence>MFHELLCESLDLIRAGNFRPGPEMEKAHQISQEHEGVPLFDWVHALVHRIEGDDANAGYWYRRAGKIRHSGSIKEEWQIILTSVEKG</sequence>
<accession>A0A9Y2KWP2</accession>
<dbReference type="AlphaFoldDB" id="A0A9Y2KWP2"/>
<evidence type="ECO:0000313" key="1">
    <source>
        <dbReference type="EMBL" id="WIY23904.1"/>
    </source>
</evidence>
<dbReference type="Proteomes" id="UP001238334">
    <property type="component" value="Chromosome"/>
</dbReference>
<keyword evidence="2" id="KW-1185">Reference proteome</keyword>
<evidence type="ECO:0000313" key="2">
    <source>
        <dbReference type="Proteomes" id="UP001238334"/>
    </source>
</evidence>
<reference evidence="1 2" key="1">
    <citation type="submission" date="2023-06" db="EMBL/GenBank/DDBJ databases">
        <title>Parasedimentitalea psychrophila sp. nov., a psychrophilic bacterium isolated from deep-sea sediment.</title>
        <authorList>
            <person name="Li A."/>
        </authorList>
    </citation>
    <scope>NUCLEOTIDE SEQUENCE [LARGE SCALE GENOMIC DNA]</scope>
    <source>
        <strain evidence="1 2">QS115</strain>
    </source>
</reference>
<dbReference type="EMBL" id="CP127247">
    <property type="protein sequence ID" value="WIY23904.1"/>
    <property type="molecule type" value="Genomic_DNA"/>
</dbReference>
<organism evidence="1 2">
    <name type="scientific">Parasedimentitalea psychrophila</name>
    <dbReference type="NCBI Taxonomy" id="2997337"/>
    <lineage>
        <taxon>Bacteria</taxon>
        <taxon>Pseudomonadati</taxon>
        <taxon>Pseudomonadota</taxon>
        <taxon>Alphaproteobacteria</taxon>
        <taxon>Rhodobacterales</taxon>
        <taxon>Paracoccaceae</taxon>
        <taxon>Parasedimentitalea</taxon>
    </lineage>
</organism>
<protein>
    <submittedName>
        <fullName evidence="1">Uncharacterized protein</fullName>
    </submittedName>
</protein>
<gene>
    <name evidence="1" type="ORF">QPJ95_14815</name>
</gene>
<dbReference type="RefSeq" id="WP_270921102.1">
    <property type="nucleotide sequence ID" value="NZ_CP127247.1"/>
</dbReference>
<name>A0A9Y2KWP2_9RHOB</name>